<sequence>MGTKSNMNWYKTSQEFEDIPAACKAGDCFEAAGRYVMDNALMGNNQNLLLVHGEVTGQGQLKGIKYGHAWIEKGNEIIDVSKG</sequence>
<gene>
    <name evidence="1" type="ORF">S01H4_43556</name>
</gene>
<evidence type="ECO:0000313" key="1">
    <source>
        <dbReference type="EMBL" id="GAG99888.1"/>
    </source>
</evidence>
<feature type="non-terminal residue" evidence="1">
    <location>
        <position position="83"/>
    </location>
</feature>
<dbReference type="AlphaFoldDB" id="X1CUV8"/>
<proteinExistence type="predicted"/>
<dbReference type="EMBL" id="BART01024045">
    <property type="protein sequence ID" value="GAG99888.1"/>
    <property type="molecule type" value="Genomic_DNA"/>
</dbReference>
<reference evidence="1" key="1">
    <citation type="journal article" date="2014" name="Front. Microbiol.">
        <title>High frequency of phylogenetically diverse reductive dehalogenase-homologous genes in deep subseafloor sedimentary metagenomes.</title>
        <authorList>
            <person name="Kawai M."/>
            <person name="Futagami T."/>
            <person name="Toyoda A."/>
            <person name="Takaki Y."/>
            <person name="Nishi S."/>
            <person name="Hori S."/>
            <person name="Arai W."/>
            <person name="Tsubouchi T."/>
            <person name="Morono Y."/>
            <person name="Uchiyama I."/>
            <person name="Ito T."/>
            <person name="Fujiyama A."/>
            <person name="Inagaki F."/>
            <person name="Takami H."/>
        </authorList>
    </citation>
    <scope>NUCLEOTIDE SEQUENCE</scope>
    <source>
        <strain evidence="1">Expedition CK06-06</strain>
    </source>
</reference>
<name>X1CUV8_9ZZZZ</name>
<protein>
    <submittedName>
        <fullName evidence="1">Uncharacterized protein</fullName>
    </submittedName>
</protein>
<organism evidence="1">
    <name type="scientific">marine sediment metagenome</name>
    <dbReference type="NCBI Taxonomy" id="412755"/>
    <lineage>
        <taxon>unclassified sequences</taxon>
        <taxon>metagenomes</taxon>
        <taxon>ecological metagenomes</taxon>
    </lineage>
</organism>
<comment type="caution">
    <text evidence="1">The sequence shown here is derived from an EMBL/GenBank/DDBJ whole genome shotgun (WGS) entry which is preliminary data.</text>
</comment>
<accession>X1CUV8</accession>